<keyword evidence="1 4" id="KW-0963">Cytoplasm</keyword>
<feature type="binding site" evidence="4">
    <location>
        <position position="46"/>
    </location>
    <ligand>
        <name>1-deoxy-D-xylulose 5-phosphate</name>
        <dbReference type="ChEBI" id="CHEBI:57792"/>
    </ligand>
</feature>
<dbReference type="NCBIfam" id="NF003627">
    <property type="entry name" value="PRK05265.1-5"/>
    <property type="match status" value="1"/>
</dbReference>
<dbReference type="PANTHER" id="PTHR30456">
    <property type="entry name" value="PYRIDOXINE 5'-PHOSPHATE SYNTHASE"/>
    <property type="match status" value="1"/>
</dbReference>
<evidence type="ECO:0000256" key="5">
    <source>
        <dbReference type="NCBIfam" id="TIGR00559"/>
    </source>
</evidence>
<dbReference type="NCBIfam" id="NF003624">
    <property type="entry name" value="PRK05265.1-2"/>
    <property type="match status" value="1"/>
</dbReference>
<comment type="caution">
    <text evidence="6">The sequence shown here is derived from an EMBL/GenBank/DDBJ whole genome shotgun (WGS) entry which is preliminary data.</text>
</comment>
<keyword evidence="7" id="KW-1185">Reference proteome</keyword>
<protein>
    <recommendedName>
        <fullName evidence="4 5">Pyridoxine 5'-phosphate synthase</fullName>
        <shortName evidence="4">PNP synthase</shortName>
        <ecNumber evidence="4 5">2.6.99.2</ecNumber>
    </recommendedName>
</protein>
<dbReference type="Proteomes" id="UP001259982">
    <property type="component" value="Unassembled WGS sequence"/>
</dbReference>
<keyword evidence="2 4" id="KW-0808">Transferase</keyword>
<dbReference type="PANTHER" id="PTHR30456:SF0">
    <property type="entry name" value="PYRIDOXINE 5'-PHOSPHATE SYNTHASE"/>
    <property type="match status" value="1"/>
</dbReference>
<dbReference type="Pfam" id="PF03740">
    <property type="entry name" value="PdxJ"/>
    <property type="match status" value="1"/>
</dbReference>
<feature type="binding site" evidence="4">
    <location>
        <position position="51"/>
    </location>
    <ligand>
        <name>1-deoxy-D-xylulose 5-phosphate</name>
        <dbReference type="ChEBI" id="CHEBI:57792"/>
    </ligand>
</feature>
<feature type="binding site" evidence="4">
    <location>
        <position position="101"/>
    </location>
    <ligand>
        <name>1-deoxy-D-xylulose 5-phosphate</name>
        <dbReference type="ChEBI" id="CHEBI:57792"/>
    </ligand>
</feature>
<dbReference type="InterPro" id="IPR013785">
    <property type="entry name" value="Aldolase_TIM"/>
</dbReference>
<comment type="subunit">
    <text evidence="4">Homooctamer; tetramer of dimers.</text>
</comment>
<comment type="subcellular location">
    <subcellularLocation>
        <location evidence="4">Cytoplasm</location>
    </subcellularLocation>
</comment>
<dbReference type="RefSeq" id="WP_311656360.1">
    <property type="nucleotide sequence ID" value="NZ_JAVRHY010000001.1"/>
</dbReference>
<name>A0ABU3B332_9GAMM</name>
<dbReference type="EMBL" id="JAVRHY010000001">
    <property type="protein sequence ID" value="MDT0616868.1"/>
    <property type="molecule type" value="Genomic_DNA"/>
</dbReference>
<accession>A0ABU3B332</accession>
<feature type="binding site" evidence="4">
    <location>
        <position position="193"/>
    </location>
    <ligand>
        <name>3-amino-2-oxopropyl phosphate</name>
        <dbReference type="ChEBI" id="CHEBI:57279"/>
    </ligand>
</feature>
<evidence type="ECO:0000256" key="4">
    <source>
        <dbReference type="HAMAP-Rule" id="MF_00279"/>
    </source>
</evidence>
<feature type="active site" description="Proton acceptor" evidence="4">
    <location>
        <position position="44"/>
    </location>
</feature>
<proteinExistence type="inferred from homology"/>
<dbReference type="EC" id="2.6.99.2" evidence="4 5"/>
<feature type="active site" description="Proton donor" evidence="4">
    <location>
        <position position="192"/>
    </location>
</feature>
<comment type="function">
    <text evidence="4">Catalyzes the complicated ring closure reaction between the two acyclic compounds 1-deoxy-D-xylulose-5-phosphate (DXP) and 3-amino-2-oxopropyl phosphate (1-amino-acetone-3-phosphate or AAP) to form pyridoxine 5'-phosphate (PNP) and inorganic phosphate.</text>
</comment>
<evidence type="ECO:0000256" key="3">
    <source>
        <dbReference type="ARBA" id="ARBA00023096"/>
    </source>
</evidence>
<feature type="binding site" evidence="4">
    <location>
        <position position="8"/>
    </location>
    <ligand>
        <name>3-amino-2-oxopropyl phosphate</name>
        <dbReference type="ChEBI" id="CHEBI:57279"/>
    </ligand>
</feature>
<feature type="binding site" evidence="4">
    <location>
        <begin position="214"/>
        <end position="215"/>
    </location>
    <ligand>
        <name>3-amino-2-oxopropyl phosphate</name>
        <dbReference type="ChEBI" id="CHEBI:57279"/>
    </ligand>
</feature>
<comment type="similarity">
    <text evidence="4">Belongs to the PNP synthase family.</text>
</comment>
<dbReference type="NCBIfam" id="NF003625">
    <property type="entry name" value="PRK05265.1-3"/>
    <property type="match status" value="1"/>
</dbReference>
<dbReference type="GO" id="GO:0033856">
    <property type="term" value="F:pyridoxine 5'-phosphate synthase activity"/>
    <property type="evidence" value="ECO:0007669"/>
    <property type="project" value="UniProtKB-EC"/>
</dbReference>
<sequence>MSIRLGVNIDHVATLRQARGTAYPDIVRAARAALAGGAQGITVHLREDRRHIQDADVEALVNLPGVVLNLEMAVTNSMLAIAERLRPPHACLVPEKREELTTEGGLDVAGQPASVAEACRRLAAAGIRASLFIDPDPAQIEAAVVAGAPAVELHTGAYADAGDASAREAELTRLREAATAAAAAGLEVHGGHGLNLDNVAPIAAIPELVELNIGHAIVADAVFMGLEQAVAAMGQAMQAAR</sequence>
<feature type="binding site" evidence="4">
    <location>
        <position position="19"/>
    </location>
    <ligand>
        <name>3-amino-2-oxopropyl phosphate</name>
        <dbReference type="ChEBI" id="CHEBI:57279"/>
    </ligand>
</feature>
<evidence type="ECO:0000313" key="6">
    <source>
        <dbReference type="EMBL" id="MDT0616868.1"/>
    </source>
</evidence>
<comment type="pathway">
    <text evidence="4">Cofactor biosynthesis; pyridoxine 5'-phosphate biosynthesis; pyridoxine 5'-phosphate from D-erythrose 4-phosphate: step 5/5.</text>
</comment>
<dbReference type="NCBIfam" id="TIGR00559">
    <property type="entry name" value="pdxJ"/>
    <property type="match status" value="1"/>
</dbReference>
<dbReference type="NCBIfam" id="NF003623">
    <property type="entry name" value="PRK05265.1-1"/>
    <property type="match status" value="1"/>
</dbReference>
<evidence type="ECO:0000313" key="7">
    <source>
        <dbReference type="Proteomes" id="UP001259982"/>
    </source>
</evidence>
<dbReference type="HAMAP" id="MF_00279">
    <property type="entry name" value="PdxJ"/>
    <property type="match status" value="1"/>
</dbReference>
<organism evidence="6 7">
    <name type="scientific">Spectribacter acetivorans</name>
    <dbReference type="NCBI Taxonomy" id="3075603"/>
    <lineage>
        <taxon>Bacteria</taxon>
        <taxon>Pseudomonadati</taxon>
        <taxon>Pseudomonadota</taxon>
        <taxon>Gammaproteobacteria</taxon>
        <taxon>Salinisphaerales</taxon>
        <taxon>Salinisphaeraceae</taxon>
        <taxon>Spectribacter</taxon>
    </lineage>
</organism>
<evidence type="ECO:0000256" key="2">
    <source>
        <dbReference type="ARBA" id="ARBA00022679"/>
    </source>
</evidence>
<comment type="catalytic activity">
    <reaction evidence="4">
        <text>3-amino-2-oxopropyl phosphate + 1-deoxy-D-xylulose 5-phosphate = pyridoxine 5'-phosphate + phosphate + 2 H2O + H(+)</text>
        <dbReference type="Rhea" id="RHEA:15265"/>
        <dbReference type="ChEBI" id="CHEBI:15377"/>
        <dbReference type="ChEBI" id="CHEBI:15378"/>
        <dbReference type="ChEBI" id="CHEBI:43474"/>
        <dbReference type="ChEBI" id="CHEBI:57279"/>
        <dbReference type="ChEBI" id="CHEBI:57792"/>
        <dbReference type="ChEBI" id="CHEBI:58589"/>
        <dbReference type="EC" id="2.6.99.2"/>
    </reaction>
</comment>
<dbReference type="InterPro" id="IPR036130">
    <property type="entry name" value="Pyridoxine-5'_phos_synth"/>
</dbReference>
<dbReference type="Gene3D" id="3.20.20.70">
    <property type="entry name" value="Aldolase class I"/>
    <property type="match status" value="1"/>
</dbReference>
<keyword evidence="3 4" id="KW-0664">Pyridoxine biosynthesis</keyword>
<feature type="binding site" evidence="4">
    <location>
        <begin position="10"/>
        <end position="11"/>
    </location>
    <ligand>
        <name>1-deoxy-D-xylulose 5-phosphate</name>
        <dbReference type="ChEBI" id="CHEBI:57792"/>
    </ligand>
</feature>
<gene>
    <name evidence="4 6" type="primary">pdxJ</name>
    <name evidence="6" type="ORF">RM531_00130</name>
</gene>
<evidence type="ECO:0000256" key="1">
    <source>
        <dbReference type="ARBA" id="ARBA00022490"/>
    </source>
</evidence>
<dbReference type="CDD" id="cd00003">
    <property type="entry name" value="PNPsynthase"/>
    <property type="match status" value="1"/>
</dbReference>
<dbReference type="SUPFAM" id="SSF63892">
    <property type="entry name" value="Pyridoxine 5'-phosphate synthase"/>
    <property type="match status" value="1"/>
</dbReference>
<reference evidence="6 7" key="1">
    <citation type="submission" date="2023-09" db="EMBL/GenBank/DDBJ databases">
        <authorList>
            <person name="Rey-Velasco X."/>
        </authorList>
    </citation>
    <scope>NUCLEOTIDE SEQUENCE [LARGE SCALE GENOMIC DNA]</scope>
    <source>
        <strain evidence="6 7">P385</strain>
    </source>
</reference>
<dbReference type="InterPro" id="IPR004569">
    <property type="entry name" value="PyrdxlP_synth_PdxJ"/>
</dbReference>
<feature type="site" description="Transition state stabilizer" evidence="4">
    <location>
        <position position="152"/>
    </location>
</feature>
<feature type="active site" description="Proton acceptor" evidence="4">
    <location>
        <position position="71"/>
    </location>
</feature>